<feature type="domain" description="Guanylate kinase-like" evidence="14">
    <location>
        <begin position="17"/>
        <end position="196"/>
    </location>
</feature>
<dbReference type="FunFam" id="3.30.63.10:FF:000005">
    <property type="entry name" value="Guanylate kinase"/>
    <property type="match status" value="1"/>
</dbReference>
<dbReference type="Proteomes" id="UP000600449">
    <property type="component" value="Unassembled WGS sequence"/>
</dbReference>
<evidence type="ECO:0000256" key="13">
    <source>
        <dbReference type="HAMAP-Rule" id="MF_00328"/>
    </source>
</evidence>
<comment type="function">
    <text evidence="1 13">Essential for recycling GMP and indirectly, cGMP.</text>
</comment>
<dbReference type="EMBL" id="BMMF01000009">
    <property type="protein sequence ID" value="GGK42023.1"/>
    <property type="molecule type" value="Genomic_DNA"/>
</dbReference>
<comment type="catalytic activity">
    <reaction evidence="12 13">
        <text>GMP + ATP = GDP + ADP</text>
        <dbReference type="Rhea" id="RHEA:20780"/>
        <dbReference type="ChEBI" id="CHEBI:30616"/>
        <dbReference type="ChEBI" id="CHEBI:58115"/>
        <dbReference type="ChEBI" id="CHEBI:58189"/>
        <dbReference type="ChEBI" id="CHEBI:456216"/>
        <dbReference type="EC" id="2.7.4.8"/>
    </reaction>
</comment>
<comment type="similarity">
    <text evidence="3 13">Belongs to the guanylate kinase family.</text>
</comment>
<dbReference type="Gene3D" id="3.40.50.300">
    <property type="entry name" value="P-loop containing nucleotide triphosphate hydrolases"/>
    <property type="match status" value="1"/>
</dbReference>
<evidence type="ECO:0000256" key="9">
    <source>
        <dbReference type="ARBA" id="ARBA00022777"/>
    </source>
</evidence>
<dbReference type="GO" id="GO:0005829">
    <property type="term" value="C:cytosol"/>
    <property type="evidence" value="ECO:0007669"/>
    <property type="project" value="TreeGrafter"/>
</dbReference>
<dbReference type="InterPro" id="IPR008144">
    <property type="entry name" value="Guanylate_kin-like_dom"/>
</dbReference>
<dbReference type="InterPro" id="IPR027417">
    <property type="entry name" value="P-loop_NTPase"/>
</dbReference>
<keyword evidence="7 13" id="KW-0808">Transferase</keyword>
<proteinExistence type="inferred from homology"/>
<evidence type="ECO:0000256" key="6">
    <source>
        <dbReference type="ARBA" id="ARBA00022490"/>
    </source>
</evidence>
<comment type="caution">
    <text evidence="15">The sequence shown here is derived from an EMBL/GenBank/DDBJ whole genome shotgun (WGS) entry which is preliminary data.</text>
</comment>
<sequence>MVSEDAPRDASGRTRRGVMLIIASPSGAGKSTLSRLLLQTDKDIAMSVSVTTRPRRPSEVDGVHYRFIAERDFLLMRERGELLEHAEVHGNFYGTPRAPVEAALEDGRDILFDIDVQGTLQLYETMRPDVASVFILPPSIAELEKRLARRAEDDQATIRRRLRTALGEIERWRDYDYVLVNDDLERTFHDLEAILKAERVRRTRRDNLVPLVETLTRDLGEVLSREG</sequence>
<dbReference type="CDD" id="cd00071">
    <property type="entry name" value="GMPK"/>
    <property type="match status" value="1"/>
</dbReference>
<dbReference type="PROSITE" id="PS50052">
    <property type="entry name" value="GUANYLATE_KINASE_2"/>
    <property type="match status" value="1"/>
</dbReference>
<organism evidence="15 16">
    <name type="scientific">Salinarimonas ramus</name>
    <dbReference type="NCBI Taxonomy" id="690164"/>
    <lineage>
        <taxon>Bacteria</taxon>
        <taxon>Pseudomonadati</taxon>
        <taxon>Pseudomonadota</taxon>
        <taxon>Alphaproteobacteria</taxon>
        <taxon>Hyphomicrobiales</taxon>
        <taxon>Salinarimonadaceae</taxon>
        <taxon>Salinarimonas</taxon>
    </lineage>
</organism>
<evidence type="ECO:0000256" key="2">
    <source>
        <dbReference type="ARBA" id="ARBA00004496"/>
    </source>
</evidence>
<evidence type="ECO:0000256" key="8">
    <source>
        <dbReference type="ARBA" id="ARBA00022741"/>
    </source>
</evidence>
<evidence type="ECO:0000313" key="15">
    <source>
        <dbReference type="EMBL" id="GGK42023.1"/>
    </source>
</evidence>
<comment type="subcellular location">
    <subcellularLocation>
        <location evidence="2 13">Cytoplasm</location>
    </subcellularLocation>
</comment>
<keyword evidence="6 13" id="KW-0963">Cytoplasm</keyword>
<dbReference type="EC" id="2.7.4.8" evidence="4 13"/>
<dbReference type="InterPro" id="IPR017665">
    <property type="entry name" value="Guanylate_kinase"/>
</dbReference>
<dbReference type="PANTHER" id="PTHR23117">
    <property type="entry name" value="GUANYLATE KINASE-RELATED"/>
    <property type="match status" value="1"/>
</dbReference>
<dbReference type="SUPFAM" id="SSF52540">
    <property type="entry name" value="P-loop containing nucleoside triphosphate hydrolases"/>
    <property type="match status" value="1"/>
</dbReference>
<evidence type="ECO:0000256" key="10">
    <source>
        <dbReference type="ARBA" id="ARBA00022840"/>
    </source>
</evidence>
<evidence type="ECO:0000256" key="11">
    <source>
        <dbReference type="ARBA" id="ARBA00030128"/>
    </source>
</evidence>
<evidence type="ECO:0000256" key="7">
    <source>
        <dbReference type="ARBA" id="ARBA00022679"/>
    </source>
</evidence>
<dbReference type="InterPro" id="IPR008145">
    <property type="entry name" value="GK/Ca_channel_bsu"/>
</dbReference>
<protein>
    <recommendedName>
        <fullName evidence="5 13">Guanylate kinase</fullName>
        <ecNumber evidence="4 13">2.7.4.8</ecNumber>
    </recommendedName>
    <alternativeName>
        <fullName evidence="11 13">GMP kinase</fullName>
    </alternativeName>
</protein>
<evidence type="ECO:0000313" key="16">
    <source>
        <dbReference type="Proteomes" id="UP000600449"/>
    </source>
</evidence>
<dbReference type="PANTHER" id="PTHR23117:SF13">
    <property type="entry name" value="GUANYLATE KINASE"/>
    <property type="match status" value="1"/>
</dbReference>
<reference evidence="15 16" key="1">
    <citation type="journal article" date="2014" name="Int. J. Syst. Evol. Microbiol.">
        <title>Complete genome sequence of Corynebacterium casei LMG S-19264T (=DSM 44701T), isolated from a smear-ripened cheese.</title>
        <authorList>
            <consortium name="US DOE Joint Genome Institute (JGI-PGF)"/>
            <person name="Walter F."/>
            <person name="Albersmeier A."/>
            <person name="Kalinowski J."/>
            <person name="Ruckert C."/>
        </authorList>
    </citation>
    <scope>NUCLEOTIDE SEQUENCE [LARGE SCALE GENOMIC DNA]</scope>
    <source>
        <strain evidence="15 16">CGMCC 1.9161</strain>
    </source>
</reference>
<evidence type="ECO:0000256" key="12">
    <source>
        <dbReference type="ARBA" id="ARBA00048594"/>
    </source>
</evidence>
<dbReference type="PROSITE" id="PS00856">
    <property type="entry name" value="GUANYLATE_KINASE_1"/>
    <property type="match status" value="1"/>
</dbReference>
<dbReference type="Pfam" id="PF00625">
    <property type="entry name" value="Guanylate_kin"/>
    <property type="match status" value="1"/>
</dbReference>
<evidence type="ECO:0000256" key="5">
    <source>
        <dbReference type="ARBA" id="ARBA00016296"/>
    </source>
</evidence>
<keyword evidence="9 13" id="KW-0418">Kinase</keyword>
<dbReference type="SMART" id="SM00072">
    <property type="entry name" value="GuKc"/>
    <property type="match status" value="1"/>
</dbReference>
<dbReference type="HAMAP" id="MF_00328">
    <property type="entry name" value="Guanylate_kinase"/>
    <property type="match status" value="1"/>
</dbReference>
<keyword evidence="16" id="KW-1185">Reference proteome</keyword>
<gene>
    <name evidence="13 15" type="primary">gmk</name>
    <name evidence="15" type="ORF">GCM10011322_31430</name>
</gene>
<accession>A0A917QBQ6</accession>
<dbReference type="RefSeq" id="WP_188914194.1">
    <property type="nucleotide sequence ID" value="NZ_BMMF01000009.1"/>
</dbReference>
<evidence type="ECO:0000256" key="3">
    <source>
        <dbReference type="ARBA" id="ARBA00005790"/>
    </source>
</evidence>
<evidence type="ECO:0000256" key="1">
    <source>
        <dbReference type="ARBA" id="ARBA00003531"/>
    </source>
</evidence>
<keyword evidence="8 13" id="KW-0547">Nucleotide-binding</keyword>
<dbReference type="GO" id="GO:0004385">
    <property type="term" value="F:GMP kinase activity"/>
    <property type="evidence" value="ECO:0007669"/>
    <property type="project" value="UniProtKB-UniRule"/>
</dbReference>
<dbReference type="AlphaFoldDB" id="A0A917QBQ6"/>
<dbReference type="Gene3D" id="3.30.63.10">
    <property type="entry name" value="Guanylate Kinase phosphate binding domain"/>
    <property type="match status" value="1"/>
</dbReference>
<feature type="binding site" evidence="13">
    <location>
        <begin position="24"/>
        <end position="31"/>
    </location>
    <ligand>
        <name>ATP</name>
        <dbReference type="ChEBI" id="CHEBI:30616"/>
    </ligand>
</feature>
<name>A0A917QBQ6_9HYPH</name>
<dbReference type="GO" id="GO:0005524">
    <property type="term" value="F:ATP binding"/>
    <property type="evidence" value="ECO:0007669"/>
    <property type="project" value="UniProtKB-UniRule"/>
</dbReference>
<evidence type="ECO:0000256" key="4">
    <source>
        <dbReference type="ARBA" id="ARBA00012961"/>
    </source>
</evidence>
<keyword evidence="10 13" id="KW-0067">ATP-binding</keyword>
<evidence type="ECO:0000259" key="14">
    <source>
        <dbReference type="PROSITE" id="PS50052"/>
    </source>
</evidence>
<dbReference type="InterPro" id="IPR020590">
    <property type="entry name" value="Guanylate_kinase_CS"/>
</dbReference>
<dbReference type="NCBIfam" id="TIGR03263">
    <property type="entry name" value="guanyl_kin"/>
    <property type="match status" value="1"/>
</dbReference>